<dbReference type="Gene3D" id="3.40.50.1240">
    <property type="entry name" value="Phosphoglycerate mutase-like"/>
    <property type="match status" value="1"/>
</dbReference>
<dbReference type="InterPro" id="IPR029033">
    <property type="entry name" value="His_PPase_superfam"/>
</dbReference>
<reference evidence="1 2" key="1">
    <citation type="journal article" date="2015" name="Appl. Environ. Microbiol.">
        <title>Aerobic and Anaerobic Thiosulfate Oxidation by a Cold-Adapted, Subglacial Chemoautotroph.</title>
        <authorList>
            <person name="Harrold Z.R."/>
            <person name="Skidmore M.L."/>
            <person name="Hamilton T.L."/>
            <person name="Desch L."/>
            <person name="Amada K."/>
            <person name="van Gelder W."/>
            <person name="Glover K."/>
            <person name="Roden E.E."/>
            <person name="Boyd E.S."/>
        </authorList>
    </citation>
    <scope>NUCLEOTIDE SEQUENCE [LARGE SCALE GENOMIC DNA]</scope>
    <source>
        <strain evidence="1 2">RG</strain>
    </source>
</reference>
<sequence length="150" mass="16273">MELILWRHAEAEDTTPDLTRELTGRGRKQAARMADWLNPRLPPDIRILASPATRALQTAQALGREYELAPVLAPGASAEDVLAAASWPDAPYPVLIVGHQPTLGQVAMQLLAGQAGDLAVKKGGIWWFQGRERAGQLQVVLRAVAAPDWL</sequence>
<dbReference type="CDD" id="cd07040">
    <property type="entry name" value="HP"/>
    <property type="match status" value="1"/>
</dbReference>
<dbReference type="InterPro" id="IPR013078">
    <property type="entry name" value="His_Pase_superF_clade-1"/>
</dbReference>
<dbReference type="PATRIC" id="fig|36861.3.peg.3246"/>
<organism evidence="1 2">
    <name type="scientific">Thiobacillus denitrificans</name>
    <dbReference type="NCBI Taxonomy" id="36861"/>
    <lineage>
        <taxon>Bacteria</taxon>
        <taxon>Pseudomonadati</taxon>
        <taxon>Pseudomonadota</taxon>
        <taxon>Betaproteobacteria</taxon>
        <taxon>Nitrosomonadales</taxon>
        <taxon>Thiobacillaceae</taxon>
        <taxon>Thiobacillus</taxon>
    </lineage>
</organism>
<accession>A0A106BUU6</accession>
<keyword evidence="2" id="KW-1185">Reference proteome</keyword>
<dbReference type="SMART" id="SM00855">
    <property type="entry name" value="PGAM"/>
    <property type="match status" value="1"/>
</dbReference>
<dbReference type="STRING" id="1123392.GCA_000376425_01268"/>
<evidence type="ECO:0000313" key="2">
    <source>
        <dbReference type="Proteomes" id="UP000064243"/>
    </source>
</evidence>
<gene>
    <name evidence="1" type="ORF">ABW22_02020</name>
</gene>
<dbReference type="RefSeq" id="WP_059751509.1">
    <property type="nucleotide sequence ID" value="NZ_LDUG01000007.1"/>
</dbReference>
<comment type="caution">
    <text evidence="1">The sequence shown here is derived from an EMBL/GenBank/DDBJ whole genome shotgun (WGS) entry which is preliminary data.</text>
</comment>
<dbReference type="EMBL" id="LDUG01000007">
    <property type="protein sequence ID" value="KVW99040.1"/>
    <property type="molecule type" value="Genomic_DNA"/>
</dbReference>
<dbReference type="SUPFAM" id="SSF53254">
    <property type="entry name" value="Phosphoglycerate mutase-like"/>
    <property type="match status" value="1"/>
</dbReference>
<evidence type="ECO:0000313" key="1">
    <source>
        <dbReference type="EMBL" id="KVW99040.1"/>
    </source>
</evidence>
<dbReference type="OrthoDB" id="9814783at2"/>
<dbReference type="Proteomes" id="UP000064243">
    <property type="component" value="Unassembled WGS sequence"/>
</dbReference>
<dbReference type="Pfam" id="PF00300">
    <property type="entry name" value="His_Phos_1"/>
    <property type="match status" value="1"/>
</dbReference>
<protein>
    <submittedName>
        <fullName evidence="1">Phosphohistidine phosphatase</fullName>
    </submittedName>
</protein>
<name>A0A106BUU6_THIDE</name>
<dbReference type="AlphaFoldDB" id="A0A106BUU6"/>
<proteinExistence type="predicted"/>